<evidence type="ECO:0000313" key="5">
    <source>
        <dbReference type="Proteomes" id="UP000422736"/>
    </source>
</evidence>
<dbReference type="PANTHER" id="PTHR12210">
    <property type="entry name" value="DULLARD PROTEIN PHOSPHATASE"/>
    <property type="match status" value="1"/>
</dbReference>
<feature type="transmembrane region" description="Helical" evidence="2">
    <location>
        <begin position="51"/>
        <end position="75"/>
    </location>
</feature>
<dbReference type="CDD" id="cd07521">
    <property type="entry name" value="HAD_FCP1-like"/>
    <property type="match status" value="1"/>
</dbReference>
<evidence type="ECO:0000259" key="3">
    <source>
        <dbReference type="PROSITE" id="PS50969"/>
    </source>
</evidence>
<keyword evidence="2" id="KW-0812">Transmembrane</keyword>
<dbReference type="SUPFAM" id="SSF56784">
    <property type="entry name" value="HAD-like"/>
    <property type="match status" value="1"/>
</dbReference>
<feature type="region of interest" description="Disordered" evidence="1">
    <location>
        <begin position="185"/>
        <end position="204"/>
    </location>
</feature>
<dbReference type="InterPro" id="IPR036412">
    <property type="entry name" value="HAD-like_sf"/>
</dbReference>
<keyword evidence="2" id="KW-0472">Membrane</keyword>
<accession>A0ABX6F4C6</accession>
<dbReference type="PROSITE" id="PS50969">
    <property type="entry name" value="FCP1"/>
    <property type="match status" value="1"/>
</dbReference>
<dbReference type="Proteomes" id="UP000422736">
    <property type="component" value="Chromosome 6"/>
</dbReference>
<evidence type="ECO:0000256" key="2">
    <source>
        <dbReference type="SAM" id="Phobius"/>
    </source>
</evidence>
<dbReference type="SMART" id="SM00577">
    <property type="entry name" value="CPDc"/>
    <property type="match status" value="1"/>
</dbReference>
<gene>
    <name evidence="4" type="primary">NEM1</name>
    <name evidence="4" type="ORF">FIM1_3959</name>
</gene>
<feature type="compositionally biased region" description="Low complexity" evidence="1">
    <location>
        <begin position="185"/>
        <end position="199"/>
    </location>
</feature>
<evidence type="ECO:0000313" key="4">
    <source>
        <dbReference type="EMBL" id="QGN17228.1"/>
    </source>
</evidence>
<keyword evidence="2" id="KW-1133">Transmembrane helix</keyword>
<protein>
    <submittedName>
        <fullName evidence="4">Nuclear envelope morphology protein 1</fullName>
    </submittedName>
</protein>
<name>A0ABX6F4C6_KLUMA</name>
<feature type="domain" description="FCP1 homology" evidence="3">
    <location>
        <begin position="166"/>
        <end position="353"/>
    </location>
</feature>
<organism evidence="4 5">
    <name type="scientific">Kluyveromyces marxianus</name>
    <name type="common">Yeast</name>
    <name type="synonym">Candida kefyr</name>
    <dbReference type="NCBI Taxonomy" id="4911"/>
    <lineage>
        <taxon>Eukaryota</taxon>
        <taxon>Fungi</taxon>
        <taxon>Dikarya</taxon>
        <taxon>Ascomycota</taxon>
        <taxon>Saccharomycotina</taxon>
        <taxon>Saccharomycetes</taxon>
        <taxon>Saccharomycetales</taxon>
        <taxon>Saccharomycetaceae</taxon>
        <taxon>Kluyveromyces</taxon>
    </lineage>
</organism>
<dbReference type="EMBL" id="CP015059">
    <property type="protein sequence ID" value="QGN17228.1"/>
    <property type="molecule type" value="Genomic_DNA"/>
</dbReference>
<dbReference type="InterPro" id="IPR050365">
    <property type="entry name" value="TIM50"/>
</dbReference>
<dbReference type="InterPro" id="IPR004274">
    <property type="entry name" value="FCP1_dom"/>
</dbReference>
<reference evidence="4 5" key="1">
    <citation type="submission" date="2016-03" db="EMBL/GenBank/DDBJ databases">
        <title>How can Kluyveromyces marxianus grow so fast - potential evolutionary course in Saccharomyces Complex revealed by comparative genomics.</title>
        <authorList>
            <person name="Mo W."/>
            <person name="Lu W."/>
            <person name="Yang X."/>
            <person name="Qi J."/>
            <person name="Lv H."/>
        </authorList>
    </citation>
    <scope>NUCLEOTIDE SEQUENCE [LARGE SCALE GENOMIC DNA]</scope>
    <source>
        <strain evidence="4 5">FIM1</strain>
    </source>
</reference>
<evidence type="ECO:0000256" key="1">
    <source>
        <dbReference type="SAM" id="MobiDB-lite"/>
    </source>
</evidence>
<proteinExistence type="predicted"/>
<dbReference type="Gene3D" id="3.40.50.1000">
    <property type="entry name" value="HAD superfamily/HAD-like"/>
    <property type="match status" value="1"/>
</dbReference>
<dbReference type="InterPro" id="IPR023214">
    <property type="entry name" value="HAD_sf"/>
</dbReference>
<dbReference type="Pfam" id="PF03031">
    <property type="entry name" value="NIF"/>
    <property type="match status" value="1"/>
</dbReference>
<sequence length="374" mass="42803">MNAIYFLSNALPVPEETQVKEEASVIEEEPVEKVDTDKDVSISTNRILARWLWSILIFLPYYLLIKPISTIWYVITFPLNLMETNTKDKRRLKGDMNTESRGHDGNEELSNTYKMKQKSSKYHIEDDLSPNDEIIINEDKMKPKPISETLGKFHFPKKLVPQSMLLSSSRKLLILDLDETLIHSMSSSRSSSGPNSSTSLGDKNPGATTPIVHYVEVRFPQTNITSLYNVAKRPYCDMFLQHTSQWYDIAIFTASMKEYADPVIDWLEQTCSIDIKYRWYRDHCTLRPGVGYVKDIGTVVNQIETRELSQMIIIDNSPISYAMHLDNAIQVHGWINDPSDCELLHLLPLLKAMRHVTDSRCILALKSGRASIST</sequence>
<dbReference type="InterPro" id="IPR011948">
    <property type="entry name" value="Dullard_phosphatase"/>
</dbReference>
<keyword evidence="5" id="KW-1185">Reference proteome</keyword>
<dbReference type="NCBIfam" id="TIGR02251">
    <property type="entry name" value="HIF-SF_euk"/>
    <property type="match status" value="1"/>
</dbReference>